<dbReference type="OrthoDB" id="6683294at2"/>
<dbReference type="Pfam" id="PF14897">
    <property type="entry name" value="EpsG"/>
    <property type="match status" value="1"/>
</dbReference>
<feature type="transmembrane region" description="Helical" evidence="1">
    <location>
        <begin position="313"/>
        <end position="335"/>
    </location>
</feature>
<dbReference type="STRING" id="651661.SAMN05660293_05297"/>
<evidence type="ECO:0000256" key="1">
    <source>
        <dbReference type="SAM" id="Phobius"/>
    </source>
</evidence>
<keyword evidence="3" id="KW-1185">Reference proteome</keyword>
<dbReference type="AlphaFoldDB" id="A0A1T5HCW4"/>
<feature type="transmembrane region" description="Helical" evidence="1">
    <location>
        <begin position="177"/>
        <end position="196"/>
    </location>
</feature>
<dbReference type="RefSeq" id="WP_082217732.1">
    <property type="nucleotide sequence ID" value="NZ_FUZA01000011.1"/>
</dbReference>
<sequence>MRTIVTINNQKLQIQFLAWSFFVFLILYLISAFRPFDVGTDTMTYVQGYINPRTSVQSRNIGYNALITFLRYFSDDPRFFLIIISLVTQLLIYISIVKFTKYPLFGILMYALVFYCLSLNILRQFIITALFYQFGVTYILKKNLPAYCVLITILFTIHELSIILLPLYFLSRKFLSPVYYLGLWLASAAFLFLNQVNSLFGLFKQADTFLRIYMANLPNYFSEVEKLSNSEVSLNGVILDQIIFATIFYLIFYSNKIKVTPTVIVFFNIFFAGIILQNLFFFIQIIQRVSIILIFANIYLASITFYKLYYRIAYLVIFCLLFYVRFVLNGISGVFH</sequence>
<feature type="transmembrane region" description="Helical" evidence="1">
    <location>
        <begin position="79"/>
        <end position="96"/>
    </location>
</feature>
<feature type="transmembrane region" description="Helical" evidence="1">
    <location>
        <begin position="12"/>
        <end position="33"/>
    </location>
</feature>
<evidence type="ECO:0000313" key="3">
    <source>
        <dbReference type="Proteomes" id="UP000190897"/>
    </source>
</evidence>
<evidence type="ECO:0000313" key="2">
    <source>
        <dbReference type="EMBL" id="SKC18429.1"/>
    </source>
</evidence>
<dbReference type="EMBL" id="FUZA01000011">
    <property type="protein sequence ID" value="SKC18429.1"/>
    <property type="molecule type" value="Genomic_DNA"/>
</dbReference>
<reference evidence="3" key="1">
    <citation type="submission" date="2017-02" db="EMBL/GenBank/DDBJ databases">
        <authorList>
            <person name="Varghese N."/>
            <person name="Submissions S."/>
        </authorList>
    </citation>
    <scope>NUCLEOTIDE SEQUENCE [LARGE SCALE GENOMIC DNA]</scope>
    <source>
        <strain evidence="3">DSM 22270</strain>
    </source>
</reference>
<keyword evidence="1" id="KW-0472">Membrane</keyword>
<feature type="transmembrane region" description="Helical" evidence="1">
    <location>
        <begin position="289"/>
        <end position="306"/>
    </location>
</feature>
<dbReference type="InterPro" id="IPR049458">
    <property type="entry name" value="EpsG-like"/>
</dbReference>
<feature type="transmembrane region" description="Helical" evidence="1">
    <location>
        <begin position="144"/>
        <end position="170"/>
    </location>
</feature>
<feature type="transmembrane region" description="Helical" evidence="1">
    <location>
        <begin position="108"/>
        <end position="132"/>
    </location>
</feature>
<name>A0A1T5HCW4_9BACT</name>
<protein>
    <submittedName>
        <fullName evidence="2">EpsG family protein</fullName>
    </submittedName>
</protein>
<feature type="transmembrane region" description="Helical" evidence="1">
    <location>
        <begin position="232"/>
        <end position="252"/>
    </location>
</feature>
<feature type="transmembrane region" description="Helical" evidence="1">
    <location>
        <begin position="264"/>
        <end position="283"/>
    </location>
</feature>
<accession>A0A1T5HCW4</accession>
<gene>
    <name evidence="2" type="ORF">SAMN05660293_05297</name>
</gene>
<organism evidence="2 3">
    <name type="scientific">Dyadobacter psychrophilus</name>
    <dbReference type="NCBI Taxonomy" id="651661"/>
    <lineage>
        <taxon>Bacteria</taxon>
        <taxon>Pseudomonadati</taxon>
        <taxon>Bacteroidota</taxon>
        <taxon>Cytophagia</taxon>
        <taxon>Cytophagales</taxon>
        <taxon>Spirosomataceae</taxon>
        <taxon>Dyadobacter</taxon>
    </lineage>
</organism>
<proteinExistence type="predicted"/>
<keyword evidence="1" id="KW-0812">Transmembrane</keyword>
<keyword evidence="1" id="KW-1133">Transmembrane helix</keyword>
<dbReference type="Proteomes" id="UP000190897">
    <property type="component" value="Unassembled WGS sequence"/>
</dbReference>